<sequence length="220" mass="24836">MLSGGTITALEDQAREPEPISVYLDGEFAFGLSRVLAAQHNLYVGRSLSAAEVDALRAADEAERAVQAGLRLLAVRPRSEREIRDRLRRKGFAEPAIEAAIERLRGWRYLDDAEFARLWIEHRQATGPRGRRLLELELRAKGIDPETVAETVETAELDEEAAARAVALKHLSRLARLDPVTRHRRLVGALQRRGFDWEVIRRVLGTLERGEREDSGEDEE</sequence>
<evidence type="ECO:0000256" key="2">
    <source>
        <dbReference type="ARBA" id="ARBA00009695"/>
    </source>
</evidence>
<organism evidence="9">
    <name type="scientific">Thermorudis peleae</name>
    <dbReference type="NCBI Taxonomy" id="1382356"/>
    <lineage>
        <taxon>Bacteria</taxon>
        <taxon>Pseudomonadati</taxon>
        <taxon>Thermomicrobiota</taxon>
        <taxon>Thermomicrobia</taxon>
        <taxon>Thermomicrobia incertae sedis</taxon>
        <taxon>Thermorudis</taxon>
    </lineage>
</organism>
<evidence type="ECO:0000256" key="5">
    <source>
        <dbReference type="HAMAP-Rule" id="MF_01114"/>
    </source>
</evidence>
<dbReference type="Pfam" id="PF21981">
    <property type="entry name" value="RecX_HTH3"/>
    <property type="match status" value="1"/>
</dbReference>
<accession>A0A831TGX8</accession>
<feature type="domain" description="RecX first three-helical" evidence="8">
    <location>
        <begin position="65"/>
        <end position="104"/>
    </location>
</feature>
<feature type="domain" description="RecX second three-helical" evidence="6">
    <location>
        <begin position="111"/>
        <end position="150"/>
    </location>
</feature>
<dbReference type="InterPro" id="IPR053925">
    <property type="entry name" value="RecX_HTH_3rd"/>
</dbReference>
<comment type="function">
    <text evidence="5">Modulates RecA activity.</text>
</comment>
<evidence type="ECO:0000259" key="6">
    <source>
        <dbReference type="Pfam" id="PF02631"/>
    </source>
</evidence>
<evidence type="ECO:0000256" key="4">
    <source>
        <dbReference type="ARBA" id="ARBA00022490"/>
    </source>
</evidence>
<name>A0A831TGX8_9BACT</name>
<evidence type="ECO:0000259" key="8">
    <source>
        <dbReference type="Pfam" id="PF21982"/>
    </source>
</evidence>
<dbReference type="EMBL" id="DSIY01000130">
    <property type="protein sequence ID" value="HEG90854.1"/>
    <property type="molecule type" value="Genomic_DNA"/>
</dbReference>
<evidence type="ECO:0000256" key="3">
    <source>
        <dbReference type="ARBA" id="ARBA00018111"/>
    </source>
</evidence>
<proteinExistence type="inferred from homology"/>
<dbReference type="InterPro" id="IPR003783">
    <property type="entry name" value="Regulatory_RecX"/>
</dbReference>
<comment type="caution">
    <text evidence="9">The sequence shown here is derived from an EMBL/GenBank/DDBJ whole genome shotgun (WGS) entry which is preliminary data.</text>
</comment>
<comment type="subcellular location">
    <subcellularLocation>
        <location evidence="1 5">Cytoplasm</location>
    </subcellularLocation>
</comment>
<dbReference type="InterPro" id="IPR036388">
    <property type="entry name" value="WH-like_DNA-bd_sf"/>
</dbReference>
<dbReference type="PANTHER" id="PTHR33602:SF1">
    <property type="entry name" value="REGULATORY PROTEIN RECX FAMILY PROTEIN"/>
    <property type="match status" value="1"/>
</dbReference>
<dbReference type="InterPro" id="IPR053924">
    <property type="entry name" value="RecX_HTH_2nd"/>
</dbReference>
<feature type="domain" description="RecX third three-helical" evidence="7">
    <location>
        <begin position="158"/>
        <end position="204"/>
    </location>
</feature>
<keyword evidence="4 5" id="KW-0963">Cytoplasm</keyword>
<dbReference type="GO" id="GO:0005737">
    <property type="term" value="C:cytoplasm"/>
    <property type="evidence" value="ECO:0007669"/>
    <property type="project" value="UniProtKB-SubCell"/>
</dbReference>
<evidence type="ECO:0000313" key="9">
    <source>
        <dbReference type="EMBL" id="HEG90854.1"/>
    </source>
</evidence>
<dbReference type="HAMAP" id="MF_01114">
    <property type="entry name" value="RecX"/>
    <property type="match status" value="1"/>
</dbReference>
<dbReference type="PANTHER" id="PTHR33602">
    <property type="entry name" value="REGULATORY PROTEIN RECX FAMILY PROTEIN"/>
    <property type="match status" value="1"/>
</dbReference>
<dbReference type="AlphaFoldDB" id="A0A831TGX8"/>
<evidence type="ECO:0000256" key="1">
    <source>
        <dbReference type="ARBA" id="ARBA00004496"/>
    </source>
</evidence>
<evidence type="ECO:0000259" key="7">
    <source>
        <dbReference type="Pfam" id="PF21981"/>
    </source>
</evidence>
<gene>
    <name evidence="5" type="primary">recX</name>
    <name evidence="9" type="ORF">ENP34_05370</name>
</gene>
<comment type="similarity">
    <text evidence="2 5">Belongs to the RecX family.</text>
</comment>
<reference evidence="9" key="1">
    <citation type="journal article" date="2020" name="mSystems">
        <title>Genome- and Community-Level Interaction Insights into Carbon Utilization and Element Cycling Functions of Hydrothermarchaeota in Hydrothermal Sediment.</title>
        <authorList>
            <person name="Zhou Z."/>
            <person name="Liu Y."/>
            <person name="Xu W."/>
            <person name="Pan J."/>
            <person name="Luo Z.H."/>
            <person name="Li M."/>
        </authorList>
    </citation>
    <scope>NUCLEOTIDE SEQUENCE [LARGE SCALE GENOMIC DNA]</scope>
    <source>
        <strain evidence="9">SpSt-210</strain>
    </source>
</reference>
<dbReference type="GO" id="GO:0006282">
    <property type="term" value="P:regulation of DNA repair"/>
    <property type="evidence" value="ECO:0007669"/>
    <property type="project" value="UniProtKB-UniRule"/>
</dbReference>
<protein>
    <recommendedName>
        <fullName evidence="3 5">Regulatory protein RecX</fullName>
    </recommendedName>
</protein>
<dbReference type="Pfam" id="PF21982">
    <property type="entry name" value="RecX_HTH1"/>
    <property type="match status" value="1"/>
</dbReference>
<dbReference type="Pfam" id="PF02631">
    <property type="entry name" value="RecX_HTH2"/>
    <property type="match status" value="1"/>
</dbReference>
<dbReference type="Gene3D" id="1.10.10.10">
    <property type="entry name" value="Winged helix-like DNA-binding domain superfamily/Winged helix DNA-binding domain"/>
    <property type="match status" value="3"/>
</dbReference>
<dbReference type="InterPro" id="IPR053926">
    <property type="entry name" value="RecX_HTH_1st"/>
</dbReference>